<dbReference type="SUPFAM" id="SSF52540">
    <property type="entry name" value="P-loop containing nucleoside triphosphate hydrolases"/>
    <property type="match status" value="1"/>
</dbReference>
<dbReference type="GO" id="GO:0016887">
    <property type="term" value="F:ATP hydrolysis activity"/>
    <property type="evidence" value="ECO:0007669"/>
    <property type="project" value="InterPro"/>
</dbReference>
<dbReference type="InterPro" id="IPR003959">
    <property type="entry name" value="ATPase_AAA_core"/>
</dbReference>
<name>A0A3S5X122_AERCA</name>
<proteinExistence type="predicted"/>
<dbReference type="Gene3D" id="3.40.50.300">
    <property type="entry name" value="P-loop containing nucleotide triphosphate hydrolases"/>
    <property type="match status" value="2"/>
</dbReference>
<dbReference type="EMBL" id="CP025706">
    <property type="protein sequence ID" value="AXB05657.1"/>
    <property type="molecule type" value="Genomic_DNA"/>
</dbReference>
<accession>A0A3S5X122</accession>
<dbReference type="AlphaFoldDB" id="A0A3S5X122"/>
<feature type="domain" description="Endonuclease GajA/Old nuclease/RecF-like AAA" evidence="1">
    <location>
        <begin position="1"/>
        <end position="122"/>
    </location>
</feature>
<organism evidence="3 4">
    <name type="scientific">Aeromonas caviae</name>
    <name type="common">Aeromonas punctata</name>
    <dbReference type="NCBI Taxonomy" id="648"/>
    <lineage>
        <taxon>Bacteria</taxon>
        <taxon>Pseudomonadati</taxon>
        <taxon>Pseudomonadota</taxon>
        <taxon>Gammaproteobacteria</taxon>
        <taxon>Aeromonadales</taxon>
        <taxon>Aeromonadaceae</taxon>
        <taxon>Aeromonas</taxon>
    </lineage>
</organism>
<dbReference type="PANTHER" id="PTHR43581:SF4">
    <property type="entry name" value="ATP_GTP PHOSPHATASE"/>
    <property type="match status" value="1"/>
</dbReference>
<feature type="domain" description="ATPase AAA-type core" evidence="2">
    <location>
        <begin position="225"/>
        <end position="298"/>
    </location>
</feature>
<dbReference type="GO" id="GO:0005524">
    <property type="term" value="F:ATP binding"/>
    <property type="evidence" value="ECO:0007669"/>
    <property type="project" value="InterPro"/>
</dbReference>
<dbReference type="InterPro" id="IPR027417">
    <property type="entry name" value="P-loop_NTPase"/>
</dbReference>
<dbReference type="PANTHER" id="PTHR43581">
    <property type="entry name" value="ATP/GTP PHOSPHATASE"/>
    <property type="match status" value="1"/>
</dbReference>
<reference evidence="3" key="1">
    <citation type="journal article" date="2019" name="J Environ">
        <title>Genetic characterization and potential molecular dissemination mechanism of tet (31) gene in Aeromonas caviae from an oxytetracycline wastewater treatment system.</title>
        <authorList>
            <person name="Shi Y."/>
            <person name="Tian Z."/>
            <person name="Leclercq S.O."/>
            <person name="Zhang H."/>
            <person name="Yang M."/>
            <person name="Zhang Y."/>
        </authorList>
    </citation>
    <scope>NUCLEOTIDE SEQUENCE</scope>
    <source>
        <strain evidence="3">T25-39</strain>
    </source>
</reference>
<dbReference type="Pfam" id="PF13175">
    <property type="entry name" value="AAA_15"/>
    <property type="match status" value="1"/>
</dbReference>
<dbReference type="InterPro" id="IPR051396">
    <property type="entry name" value="Bact_Antivir_Def_Nuclease"/>
</dbReference>
<dbReference type="InterPro" id="IPR041685">
    <property type="entry name" value="AAA_GajA/Old/RecF-like"/>
</dbReference>
<evidence type="ECO:0000259" key="1">
    <source>
        <dbReference type="Pfam" id="PF13175"/>
    </source>
</evidence>
<dbReference type="CDD" id="cd00267">
    <property type="entry name" value="ABC_ATPase"/>
    <property type="match status" value="1"/>
</dbReference>
<sequence>MLKSINIQKFKGIHEIDLQLGEINVLVGGNNAGKSSVLQAVQFAVSVAQTTSTQNTRWTGNRMPSSLSSSDLIYSPINDIYSLGFNGLLQEDLAEAIQIAFESEIDQTKVIVRKGRNKNITIAIEGRVLGEQLRNLEEPFCIIVPGLAGIPAQETYKTPTVVRRLAARGDSNSVFRNILLQLKKLPADWEGFAELLEEIYPGIDVAVSFDEQADEFINATTTQAGITLPIDASGTGVLQAIQILSYVFLFKPKLLILDEPDSHLHPNNQRKLVEILLKAQSKNGAQIIISTHSKYIIDELLDSAAIFWINKGAVVDKIDNSEEAYVLKSLMEIGALSEGENLGAEDAKVTVITEDQEASYIKLLLASNDWNMDDIEIWPYQGCSNVQVANALIKYIRRKRPEQLIMLHRDRDFLSQQELDDYALRIGDDKTRLFVPEKNDLEAFFLRQHHFLSVYPELTADDYNEIIDASINKKRPNFSRS</sequence>
<dbReference type="Proteomes" id="UP000266778">
    <property type="component" value="Chromosome"/>
</dbReference>
<evidence type="ECO:0000313" key="4">
    <source>
        <dbReference type="Proteomes" id="UP000266778"/>
    </source>
</evidence>
<evidence type="ECO:0000259" key="2">
    <source>
        <dbReference type="Pfam" id="PF13304"/>
    </source>
</evidence>
<gene>
    <name evidence="3" type="ORF">C1C91_12235</name>
</gene>
<evidence type="ECO:0000313" key="3">
    <source>
        <dbReference type="EMBL" id="AXB05657.1"/>
    </source>
</evidence>
<protein>
    <submittedName>
        <fullName evidence="3">AAA family ATPase</fullName>
    </submittedName>
</protein>
<dbReference type="Pfam" id="PF13304">
    <property type="entry name" value="AAA_21"/>
    <property type="match status" value="1"/>
</dbReference>